<dbReference type="Proteomes" id="UP000053555">
    <property type="component" value="Unassembled WGS sequence"/>
</dbReference>
<sequence>MLDVREQVRDSWRWKTSDSGLYSISEGYKVLQHQSFAGEMDNCSDSIWKMATPSNVKAFTWKALLDRIQSKANYAEELINGW</sequence>
<dbReference type="AlphaFoldDB" id="A0A0B2R2E1"/>
<accession>A0A0B2R2E1</accession>
<name>A0A0B2R2E1_GLYSO</name>
<protein>
    <recommendedName>
        <fullName evidence="2">Reverse transcriptase zinc-binding domain-containing protein</fullName>
    </recommendedName>
</protein>
<gene>
    <name evidence="1" type="ORF">glysoja_032983</name>
</gene>
<proteinExistence type="predicted"/>
<evidence type="ECO:0000313" key="1">
    <source>
        <dbReference type="EMBL" id="KHN27835.1"/>
    </source>
</evidence>
<organism evidence="1">
    <name type="scientific">Glycine soja</name>
    <name type="common">Wild soybean</name>
    <dbReference type="NCBI Taxonomy" id="3848"/>
    <lineage>
        <taxon>Eukaryota</taxon>
        <taxon>Viridiplantae</taxon>
        <taxon>Streptophyta</taxon>
        <taxon>Embryophyta</taxon>
        <taxon>Tracheophyta</taxon>
        <taxon>Spermatophyta</taxon>
        <taxon>Magnoliopsida</taxon>
        <taxon>eudicotyledons</taxon>
        <taxon>Gunneridae</taxon>
        <taxon>Pentapetalae</taxon>
        <taxon>rosids</taxon>
        <taxon>fabids</taxon>
        <taxon>Fabales</taxon>
        <taxon>Fabaceae</taxon>
        <taxon>Papilionoideae</taxon>
        <taxon>50 kb inversion clade</taxon>
        <taxon>NPAAA clade</taxon>
        <taxon>indigoferoid/millettioid clade</taxon>
        <taxon>Phaseoleae</taxon>
        <taxon>Glycine</taxon>
        <taxon>Glycine subgen. Soja</taxon>
    </lineage>
</organism>
<evidence type="ECO:0008006" key="2">
    <source>
        <dbReference type="Google" id="ProtNLM"/>
    </source>
</evidence>
<reference evidence="1" key="1">
    <citation type="submission" date="2014-07" db="EMBL/GenBank/DDBJ databases">
        <title>Identification of a novel salt tolerance gene in wild soybean by whole-genome sequencing.</title>
        <authorList>
            <person name="Lam H.-M."/>
            <person name="Qi X."/>
            <person name="Li M.-W."/>
            <person name="Liu X."/>
            <person name="Xie M."/>
            <person name="Ni M."/>
            <person name="Xu X."/>
        </authorList>
    </citation>
    <scope>NUCLEOTIDE SEQUENCE [LARGE SCALE GENOMIC DNA]</scope>
    <source>
        <tissue evidence="1">Root</tissue>
    </source>
</reference>
<dbReference type="EMBL" id="KN653027">
    <property type="protein sequence ID" value="KHN27835.1"/>
    <property type="molecule type" value="Genomic_DNA"/>
</dbReference>